<dbReference type="EC" id="1.1.1.22" evidence="3 7"/>
<dbReference type="Pfam" id="PF03720">
    <property type="entry name" value="UDPG_MGDP_dh_C"/>
    <property type="match status" value="1"/>
</dbReference>
<dbReference type="Gene3D" id="1.20.5.100">
    <property type="entry name" value="Cytochrome c1, transmembrane anchor, C-terminal"/>
    <property type="match status" value="1"/>
</dbReference>
<dbReference type="SUPFAM" id="SSF51735">
    <property type="entry name" value="NAD(P)-binding Rossmann-fold domains"/>
    <property type="match status" value="1"/>
</dbReference>
<feature type="binding site" evidence="10">
    <location>
        <position position="35"/>
    </location>
    <ligand>
        <name>NAD(+)</name>
        <dbReference type="ChEBI" id="CHEBI:57540"/>
    </ligand>
</feature>
<accession>A0A2A7HW99</accession>
<comment type="similarity">
    <text evidence="2 7">Belongs to the UDP-glucose/GDP-mannose dehydrogenase family.</text>
</comment>
<evidence type="ECO:0000256" key="4">
    <source>
        <dbReference type="ARBA" id="ARBA00023002"/>
    </source>
</evidence>
<feature type="binding site" evidence="9">
    <location>
        <position position="321"/>
    </location>
    <ligand>
        <name>substrate</name>
    </ligand>
</feature>
<dbReference type="Pfam" id="PF00984">
    <property type="entry name" value="UDPG_MGDP_dh"/>
    <property type="match status" value="1"/>
</dbReference>
<dbReference type="InterPro" id="IPR001732">
    <property type="entry name" value="UDP-Glc/GDP-Man_DH_N"/>
</dbReference>
<evidence type="ECO:0000256" key="7">
    <source>
        <dbReference type="PIRNR" id="PIRNR000124"/>
    </source>
</evidence>
<dbReference type="InterPro" id="IPR036291">
    <property type="entry name" value="NAD(P)-bd_dom_sf"/>
</dbReference>
<dbReference type="InterPro" id="IPR008927">
    <property type="entry name" value="6-PGluconate_DH-like_C_sf"/>
</dbReference>
<comment type="pathway">
    <text evidence="1">Nucleotide-sugar biosynthesis; UDP-alpha-D-glucuronate biosynthesis; UDP-alpha-D-glucuronate from UDP-alpha-D-glucose: step 1/1.</text>
</comment>
<dbReference type="InterPro" id="IPR036220">
    <property type="entry name" value="UDP-Glc/GDP-Man_DH_C_sf"/>
</dbReference>
<dbReference type="GO" id="GO:0003979">
    <property type="term" value="F:UDP-glucose 6-dehydrogenase activity"/>
    <property type="evidence" value="ECO:0007669"/>
    <property type="project" value="UniProtKB-EC"/>
</dbReference>
<evidence type="ECO:0000256" key="6">
    <source>
        <dbReference type="ARBA" id="ARBA00047473"/>
    </source>
</evidence>
<feature type="binding site" evidence="9">
    <location>
        <begin position="153"/>
        <end position="156"/>
    </location>
    <ligand>
        <name>substrate</name>
    </ligand>
</feature>
<dbReference type="SUPFAM" id="SSF52413">
    <property type="entry name" value="UDP-glucose/GDP-mannose dehydrogenase C-terminal domain"/>
    <property type="match status" value="1"/>
</dbReference>
<organism evidence="12 13">
    <name type="scientific">Bacillus cereus</name>
    <dbReference type="NCBI Taxonomy" id="1396"/>
    <lineage>
        <taxon>Bacteria</taxon>
        <taxon>Bacillati</taxon>
        <taxon>Bacillota</taxon>
        <taxon>Bacilli</taxon>
        <taxon>Bacillales</taxon>
        <taxon>Bacillaceae</taxon>
        <taxon>Bacillus</taxon>
        <taxon>Bacillus cereus group</taxon>
    </lineage>
</organism>
<feature type="binding site" evidence="10">
    <location>
        <position position="86"/>
    </location>
    <ligand>
        <name>NAD(+)</name>
        <dbReference type="ChEBI" id="CHEBI:57540"/>
    </ligand>
</feature>
<dbReference type="InterPro" id="IPR017476">
    <property type="entry name" value="UDP-Glc/GDP-Man"/>
</dbReference>
<dbReference type="InterPro" id="IPR014026">
    <property type="entry name" value="UDP-Glc/GDP-Man_DH_dimer"/>
</dbReference>
<feature type="domain" description="UDP-glucose/GDP-mannose dehydrogenase C-terminal" evidence="11">
    <location>
        <begin position="314"/>
        <end position="416"/>
    </location>
</feature>
<dbReference type="SUPFAM" id="SSF48179">
    <property type="entry name" value="6-phosphogluconate dehydrogenase C-terminal domain-like"/>
    <property type="match status" value="1"/>
</dbReference>
<dbReference type="Gene3D" id="3.40.50.720">
    <property type="entry name" value="NAD(P)-binding Rossmann-like Domain"/>
    <property type="match status" value="2"/>
</dbReference>
<dbReference type="Pfam" id="PF03721">
    <property type="entry name" value="UDPG_MGDP_dh_N"/>
    <property type="match status" value="1"/>
</dbReference>
<feature type="binding site" evidence="9">
    <location>
        <begin position="250"/>
        <end position="254"/>
    </location>
    <ligand>
        <name>substrate</name>
    </ligand>
</feature>
<dbReference type="InterPro" id="IPR014027">
    <property type="entry name" value="UDP-Glc/GDP-Man_DH_C"/>
</dbReference>
<dbReference type="GO" id="GO:0051287">
    <property type="term" value="F:NAD binding"/>
    <property type="evidence" value="ECO:0007669"/>
    <property type="project" value="InterPro"/>
</dbReference>
<feature type="binding site" evidence="10">
    <location>
        <position position="121"/>
    </location>
    <ligand>
        <name>NAD(+)</name>
        <dbReference type="ChEBI" id="CHEBI:57540"/>
    </ligand>
</feature>
<evidence type="ECO:0000313" key="13">
    <source>
        <dbReference type="Proteomes" id="UP000220006"/>
    </source>
</evidence>
<reference evidence="12 13" key="1">
    <citation type="submission" date="2017-09" db="EMBL/GenBank/DDBJ databases">
        <title>Large-scale bioinformatics analysis of Bacillus genomes uncovers conserved roles of natural products in bacterial physiology.</title>
        <authorList>
            <consortium name="Agbiome Team Llc"/>
            <person name="Bleich R.M."/>
            <person name="Grubbs K.J."/>
            <person name="Santa Maria K.C."/>
            <person name="Allen S.E."/>
            <person name="Farag S."/>
            <person name="Shank E.A."/>
            <person name="Bowers A."/>
        </authorList>
    </citation>
    <scope>NUCLEOTIDE SEQUENCE [LARGE SCALE GENOMIC DNA]</scope>
    <source>
        <strain evidence="12 13">AFS096845</strain>
    </source>
</reference>
<evidence type="ECO:0000313" key="12">
    <source>
        <dbReference type="EMBL" id="PEC21103.1"/>
    </source>
</evidence>
<comment type="caution">
    <text evidence="12">The sequence shown here is derived from an EMBL/GenBank/DDBJ whole genome shotgun (WGS) entry which is preliminary data.</text>
</comment>
<evidence type="ECO:0000256" key="8">
    <source>
        <dbReference type="PIRSR" id="PIRSR500134-1"/>
    </source>
</evidence>
<evidence type="ECO:0000259" key="11">
    <source>
        <dbReference type="SMART" id="SM00984"/>
    </source>
</evidence>
<dbReference type="PANTHER" id="PTHR43750">
    <property type="entry name" value="UDP-GLUCOSE 6-DEHYDROGENASE TUAD"/>
    <property type="match status" value="1"/>
</dbReference>
<feature type="active site" description="Nucleophile" evidence="8">
    <location>
        <position position="261"/>
    </location>
</feature>
<dbReference type="SMART" id="SM00984">
    <property type="entry name" value="UDPG_MGDP_dh_C"/>
    <property type="match status" value="1"/>
</dbReference>
<feature type="binding site" evidence="10">
    <location>
        <position position="328"/>
    </location>
    <ligand>
        <name>NAD(+)</name>
        <dbReference type="ChEBI" id="CHEBI:57540"/>
    </ligand>
</feature>
<dbReference type="PIRSF" id="PIRSF000124">
    <property type="entry name" value="UDPglc_GDPman_dh"/>
    <property type="match status" value="1"/>
</dbReference>
<evidence type="ECO:0000256" key="9">
    <source>
        <dbReference type="PIRSR" id="PIRSR500134-2"/>
    </source>
</evidence>
<gene>
    <name evidence="12" type="ORF">COM96_15770</name>
</gene>
<evidence type="ECO:0000256" key="3">
    <source>
        <dbReference type="ARBA" id="ARBA00012954"/>
    </source>
</evidence>
<sequence length="441" mass="48764">MKILVVGTGYVGLVTGVSLAEIGHDVTCLDINKDKIHQLQQGISPIYEPGIEELIKKNLSSGTLSFKIADKNIYREVDIIYIAVGTPELEDGSANLTYIYQVCQDIAYSITKDVTVVVKSTVPVGANHKIKTYIEKCLNGENLKVEVVSNPEFLREGSAIYDVFHGDRIVIGADNKEAGDLIEEINKPFGIAIYRTNICSAEMIKYASNAFLATKISFINEIANICEKVNADIEEVAIGMGLDSRVGNQFLRAGIGYGGSCFPKDTKALKKIADNVDYDFNLLSAVIEFNNSQQQKLLKQAVSDIGSLKNKDISVLGLSFKPNTDDVRESASLVIIPELVKMGANVKVYDPVAMENAKKELPVEIMYCGSAVEAIQETELVFILTEWDEFKHIATSTFKKEMKNANIYDGRNCYDLEGVREEGISYYSIGRKRILFEKTLV</sequence>
<protein>
    <recommendedName>
        <fullName evidence="3 7">UDP-glucose 6-dehydrogenase</fullName>
        <ecNumber evidence="3 7">1.1.1.22</ecNumber>
    </recommendedName>
</protein>
<dbReference type="NCBIfam" id="TIGR03026">
    <property type="entry name" value="NDP-sugDHase"/>
    <property type="match status" value="1"/>
</dbReference>
<comment type="catalytic activity">
    <reaction evidence="6 7">
        <text>UDP-alpha-D-glucose + 2 NAD(+) + H2O = UDP-alpha-D-glucuronate + 2 NADH + 3 H(+)</text>
        <dbReference type="Rhea" id="RHEA:23596"/>
        <dbReference type="ChEBI" id="CHEBI:15377"/>
        <dbReference type="ChEBI" id="CHEBI:15378"/>
        <dbReference type="ChEBI" id="CHEBI:57540"/>
        <dbReference type="ChEBI" id="CHEBI:57945"/>
        <dbReference type="ChEBI" id="CHEBI:58052"/>
        <dbReference type="ChEBI" id="CHEBI:58885"/>
        <dbReference type="EC" id="1.1.1.22"/>
    </reaction>
</comment>
<dbReference type="Proteomes" id="UP000220006">
    <property type="component" value="Unassembled WGS sequence"/>
</dbReference>
<dbReference type="PANTHER" id="PTHR43750:SF4">
    <property type="entry name" value="UDP-GLUCOSE 6-DEHYDROGENASE YWQF"/>
    <property type="match status" value="1"/>
</dbReference>
<dbReference type="UniPathway" id="UPA00038">
    <property type="reaction ID" value="UER00491"/>
</dbReference>
<dbReference type="RefSeq" id="WP_097904592.1">
    <property type="nucleotide sequence ID" value="NZ_NVLK01000031.1"/>
</dbReference>
<dbReference type="AlphaFoldDB" id="A0A2A7HW99"/>
<evidence type="ECO:0000256" key="2">
    <source>
        <dbReference type="ARBA" id="ARBA00006601"/>
    </source>
</evidence>
<keyword evidence="5 7" id="KW-0520">NAD</keyword>
<feature type="binding site" evidence="10">
    <location>
        <position position="156"/>
    </location>
    <ligand>
        <name>NAD(+)</name>
        <dbReference type="ChEBI" id="CHEBI:57540"/>
    </ligand>
</feature>
<evidence type="ECO:0000256" key="1">
    <source>
        <dbReference type="ARBA" id="ARBA00004701"/>
    </source>
</evidence>
<keyword evidence="4 7" id="KW-0560">Oxidoreductase</keyword>
<dbReference type="InterPro" id="IPR028357">
    <property type="entry name" value="UDPglc_DH_bac"/>
</dbReference>
<evidence type="ECO:0000256" key="5">
    <source>
        <dbReference type="ARBA" id="ARBA00023027"/>
    </source>
</evidence>
<feature type="binding site" evidence="9">
    <location>
        <position position="205"/>
    </location>
    <ligand>
        <name>substrate</name>
    </ligand>
</feature>
<proteinExistence type="inferred from homology"/>
<feature type="binding site" evidence="10">
    <location>
        <position position="30"/>
    </location>
    <ligand>
        <name>NAD(+)</name>
        <dbReference type="ChEBI" id="CHEBI:57540"/>
    </ligand>
</feature>
<dbReference type="PIRSF" id="PIRSF500134">
    <property type="entry name" value="UDPglc_DH_bac"/>
    <property type="match status" value="1"/>
</dbReference>
<feature type="binding site" evidence="9">
    <location>
        <position position="258"/>
    </location>
    <ligand>
        <name>substrate</name>
    </ligand>
</feature>
<dbReference type="GO" id="GO:0000271">
    <property type="term" value="P:polysaccharide biosynthetic process"/>
    <property type="evidence" value="ECO:0007669"/>
    <property type="project" value="InterPro"/>
</dbReference>
<name>A0A2A7HW99_BACCE</name>
<evidence type="ECO:0000256" key="10">
    <source>
        <dbReference type="PIRSR" id="PIRSR500134-3"/>
    </source>
</evidence>
<dbReference type="EMBL" id="NVLK01000031">
    <property type="protein sequence ID" value="PEC21103.1"/>
    <property type="molecule type" value="Genomic_DNA"/>
</dbReference>
<dbReference type="GO" id="GO:0006065">
    <property type="term" value="P:UDP-glucuronate biosynthetic process"/>
    <property type="evidence" value="ECO:0007669"/>
    <property type="project" value="UniProtKB-UniPathway"/>
</dbReference>
<feature type="binding site" evidence="10">
    <location>
        <position position="264"/>
    </location>
    <ligand>
        <name>NAD(+)</name>
        <dbReference type="ChEBI" id="CHEBI:57540"/>
    </ligand>
</feature>